<keyword evidence="2" id="KW-0489">Methyltransferase</keyword>
<dbReference type="Gene3D" id="3.40.50.150">
    <property type="entry name" value="Vaccinia Virus protein VP39"/>
    <property type="match status" value="1"/>
</dbReference>
<name>M0E0R9_9EURY</name>
<evidence type="ECO:0000259" key="1">
    <source>
        <dbReference type="Pfam" id="PF08241"/>
    </source>
</evidence>
<comment type="caution">
    <text evidence="2">The sequence shown here is derived from an EMBL/GenBank/DDBJ whole genome shotgun (WGS) entry which is preliminary data.</text>
</comment>
<dbReference type="EMBL" id="AOJD01000010">
    <property type="protein sequence ID" value="ELZ41371.1"/>
    <property type="molecule type" value="Genomic_DNA"/>
</dbReference>
<gene>
    <name evidence="2" type="ORF">C472_01012</name>
</gene>
<keyword evidence="3" id="KW-1185">Reference proteome</keyword>
<dbReference type="PANTHER" id="PTHR43861">
    <property type="entry name" value="TRANS-ACONITATE 2-METHYLTRANSFERASE-RELATED"/>
    <property type="match status" value="1"/>
</dbReference>
<dbReference type="CDD" id="cd02440">
    <property type="entry name" value="AdoMet_MTases"/>
    <property type="match status" value="1"/>
</dbReference>
<reference evidence="2 3" key="1">
    <citation type="journal article" date="2014" name="PLoS Genet.">
        <title>Phylogenetically driven sequencing of extremely halophilic archaea reveals strategies for static and dynamic osmo-response.</title>
        <authorList>
            <person name="Becker E.A."/>
            <person name="Seitzer P.M."/>
            <person name="Tritt A."/>
            <person name="Larsen D."/>
            <person name="Krusor M."/>
            <person name="Yao A.I."/>
            <person name="Wu D."/>
            <person name="Madern D."/>
            <person name="Eisen J.A."/>
            <person name="Darling A.E."/>
            <person name="Facciotti M.T."/>
        </authorList>
    </citation>
    <scope>NUCLEOTIDE SEQUENCE [LARGE SCALE GENOMIC DNA]</scope>
    <source>
        <strain evidence="2 3">DSM 14210</strain>
    </source>
</reference>
<dbReference type="InterPro" id="IPR013216">
    <property type="entry name" value="Methyltransf_11"/>
</dbReference>
<organism evidence="2 3">
    <name type="scientific">Halorubrum tebenquichense DSM 14210</name>
    <dbReference type="NCBI Taxonomy" id="1227485"/>
    <lineage>
        <taxon>Archaea</taxon>
        <taxon>Methanobacteriati</taxon>
        <taxon>Methanobacteriota</taxon>
        <taxon>Stenosarchaea group</taxon>
        <taxon>Halobacteria</taxon>
        <taxon>Halobacteriales</taxon>
        <taxon>Haloferacaceae</taxon>
        <taxon>Halorubrum</taxon>
    </lineage>
</organism>
<dbReference type="Pfam" id="PF08241">
    <property type="entry name" value="Methyltransf_11"/>
    <property type="match status" value="1"/>
</dbReference>
<accession>M0E0R9</accession>
<evidence type="ECO:0000313" key="2">
    <source>
        <dbReference type="EMBL" id="ELZ41371.1"/>
    </source>
</evidence>
<keyword evidence="2" id="KW-0808">Transferase</keyword>
<dbReference type="GO" id="GO:0032259">
    <property type="term" value="P:methylation"/>
    <property type="evidence" value="ECO:0007669"/>
    <property type="project" value="UniProtKB-KW"/>
</dbReference>
<proteinExistence type="predicted"/>
<protein>
    <submittedName>
        <fullName evidence="2">Putative methyltransferase</fullName>
    </submittedName>
</protein>
<sequence length="250" mass="26886">MAVTDPYRENRRLWDEWSDAFQALWNAETATDAPPTPSPFGPDAPDPERVVPAVESAAVAELGCGGGQGTVGAALAGADRAVGVDLSREQLRHARRLREYCGVDATFVHGEATSLPLATDAFDVAFTEWAFQHVADLDAALREARRVLRDGGTFLCSVPHPFGEVVDGESGEVDRRYHGDSRRTVEIDESYDADMVVFDRPVGDLHRALVDAGFAVDAVVEPDPLDHAPNVDGGPAAAVPRDLRLWATAT</sequence>
<dbReference type="PANTHER" id="PTHR43861:SF1">
    <property type="entry name" value="TRANS-ACONITATE 2-METHYLTRANSFERASE"/>
    <property type="match status" value="1"/>
</dbReference>
<dbReference type="Proteomes" id="UP000011523">
    <property type="component" value="Unassembled WGS sequence"/>
</dbReference>
<feature type="domain" description="Methyltransferase type 11" evidence="1">
    <location>
        <begin position="61"/>
        <end position="156"/>
    </location>
</feature>
<dbReference type="AlphaFoldDB" id="M0E0R9"/>
<evidence type="ECO:0000313" key="3">
    <source>
        <dbReference type="Proteomes" id="UP000011523"/>
    </source>
</evidence>
<dbReference type="SUPFAM" id="SSF53335">
    <property type="entry name" value="S-adenosyl-L-methionine-dependent methyltransferases"/>
    <property type="match status" value="1"/>
</dbReference>
<dbReference type="GO" id="GO:0008757">
    <property type="term" value="F:S-adenosylmethionine-dependent methyltransferase activity"/>
    <property type="evidence" value="ECO:0007669"/>
    <property type="project" value="InterPro"/>
</dbReference>
<dbReference type="InterPro" id="IPR029063">
    <property type="entry name" value="SAM-dependent_MTases_sf"/>
</dbReference>
<dbReference type="PATRIC" id="fig|1227485.3.peg.182"/>